<keyword evidence="1" id="KW-0812">Transmembrane</keyword>
<keyword evidence="1" id="KW-1133">Transmembrane helix</keyword>
<dbReference type="AlphaFoldDB" id="A0A1H4BYR8"/>
<keyword evidence="1" id="KW-0472">Membrane</keyword>
<keyword evidence="3" id="KW-1185">Reference proteome</keyword>
<dbReference type="EMBL" id="FNQK01000017">
    <property type="protein sequence ID" value="SEA53288.1"/>
    <property type="molecule type" value="Genomic_DNA"/>
</dbReference>
<gene>
    <name evidence="2" type="ORF">SAMN04487990_11712</name>
</gene>
<protein>
    <submittedName>
        <fullName evidence="2">Uncharacterized protein</fullName>
    </submittedName>
</protein>
<proteinExistence type="predicted"/>
<sequence length="80" mass="9641">MIKQYFENTSLRKFIKSEFRNKKKLNGFGGKVSAFIALIPSFVYNYQLKKSWNELYFSIENRLLHFYPELSCKWKGHKPN</sequence>
<name>A0A1H4BYR8_BIZPA</name>
<organism evidence="2 3">
    <name type="scientific">Bizionia paragorgiae</name>
    <dbReference type="NCBI Taxonomy" id="283786"/>
    <lineage>
        <taxon>Bacteria</taxon>
        <taxon>Pseudomonadati</taxon>
        <taxon>Bacteroidota</taxon>
        <taxon>Flavobacteriia</taxon>
        <taxon>Flavobacteriales</taxon>
        <taxon>Flavobacteriaceae</taxon>
        <taxon>Bizionia</taxon>
    </lineage>
</organism>
<evidence type="ECO:0000313" key="2">
    <source>
        <dbReference type="EMBL" id="SEA53288.1"/>
    </source>
</evidence>
<reference evidence="2 3" key="1">
    <citation type="submission" date="2016-10" db="EMBL/GenBank/DDBJ databases">
        <authorList>
            <person name="de Groot N.N."/>
        </authorList>
    </citation>
    <scope>NUCLEOTIDE SEQUENCE [LARGE SCALE GENOMIC DNA]</scope>
    <source>
        <strain evidence="2 3">DSM 23842</strain>
    </source>
</reference>
<accession>A0A1H4BYR8</accession>
<feature type="transmembrane region" description="Helical" evidence="1">
    <location>
        <begin position="25"/>
        <end position="46"/>
    </location>
</feature>
<dbReference type="Proteomes" id="UP000198846">
    <property type="component" value="Unassembled WGS sequence"/>
</dbReference>
<dbReference type="STRING" id="283786.SAMN04487990_11712"/>
<dbReference type="RefSeq" id="WP_092135617.1">
    <property type="nucleotide sequence ID" value="NZ_FNQK01000017.1"/>
</dbReference>
<evidence type="ECO:0000313" key="3">
    <source>
        <dbReference type="Proteomes" id="UP000198846"/>
    </source>
</evidence>
<dbReference type="OrthoDB" id="1424800at2"/>
<evidence type="ECO:0000256" key="1">
    <source>
        <dbReference type="SAM" id="Phobius"/>
    </source>
</evidence>